<dbReference type="InterPro" id="IPR038071">
    <property type="entry name" value="UROD/MetE-like_sf"/>
</dbReference>
<dbReference type="Proteomes" id="UP000535589">
    <property type="component" value="Unassembled WGS sequence"/>
</dbReference>
<evidence type="ECO:0000259" key="1">
    <source>
        <dbReference type="Pfam" id="PF08267"/>
    </source>
</evidence>
<accession>A0A7X8TQZ1</accession>
<dbReference type="GO" id="GO:0008270">
    <property type="term" value="F:zinc ion binding"/>
    <property type="evidence" value="ECO:0007669"/>
    <property type="project" value="InterPro"/>
</dbReference>
<dbReference type="SUPFAM" id="SSF51726">
    <property type="entry name" value="UROD/MetE-like"/>
    <property type="match status" value="1"/>
</dbReference>
<reference evidence="2 3" key="1">
    <citation type="submission" date="2020-04" db="EMBL/GenBank/DDBJ databases">
        <title>Vibrio sp. SM6, a novel species isolated from seawater.</title>
        <authorList>
            <person name="Wang X."/>
        </authorList>
    </citation>
    <scope>NUCLEOTIDE SEQUENCE [LARGE SCALE GENOMIC DNA]</scope>
    <source>
        <strain evidence="2 3">SM6</strain>
    </source>
</reference>
<name>A0A7X8TQZ1_9VIBR</name>
<organism evidence="2 3">
    <name type="scientific">Vibrio agarilyticus</name>
    <dbReference type="NCBI Taxonomy" id="2726741"/>
    <lineage>
        <taxon>Bacteria</taxon>
        <taxon>Pseudomonadati</taxon>
        <taxon>Pseudomonadota</taxon>
        <taxon>Gammaproteobacteria</taxon>
        <taxon>Vibrionales</taxon>
        <taxon>Vibrionaceae</taxon>
        <taxon>Vibrio</taxon>
    </lineage>
</organism>
<sequence>MTTHILGYPRIGAKRELKFGLEQYWRGEITQKQLNTIGRAIRQENWRTQSDSGLSWVTVGDFAWYDQVLNTSMMLGHIPKRHRNGFPTLDTMFDIARGKAHAGQDGCAASEMTKWFNTNYLL</sequence>
<dbReference type="PANTHER" id="PTHR30519">
    <property type="entry name" value="5-METHYLTETRAHYDROPTEROYLTRIGLUTAMATE--HOMOCYSTEINE METHYLTRANSFERASE"/>
    <property type="match status" value="1"/>
</dbReference>
<evidence type="ECO:0000313" key="3">
    <source>
        <dbReference type="Proteomes" id="UP000535589"/>
    </source>
</evidence>
<evidence type="ECO:0000313" key="2">
    <source>
        <dbReference type="EMBL" id="NLS13021.1"/>
    </source>
</evidence>
<comment type="caution">
    <text evidence="2">The sequence shown here is derived from an EMBL/GenBank/DDBJ whole genome shotgun (WGS) entry which is preliminary data.</text>
</comment>
<dbReference type="GO" id="GO:0008652">
    <property type="term" value="P:amino acid biosynthetic process"/>
    <property type="evidence" value="ECO:0007669"/>
    <property type="project" value="InterPro"/>
</dbReference>
<proteinExistence type="predicted"/>
<dbReference type="EMBL" id="JABAIK010000007">
    <property type="protein sequence ID" value="NLS13021.1"/>
    <property type="molecule type" value="Genomic_DNA"/>
</dbReference>
<dbReference type="InterPro" id="IPR013215">
    <property type="entry name" value="Cbl-indep_Met_Synth_N"/>
</dbReference>
<gene>
    <name evidence="2" type="ORF">HGP28_08985</name>
</gene>
<dbReference type="Gene3D" id="3.20.20.210">
    <property type="match status" value="1"/>
</dbReference>
<dbReference type="Pfam" id="PF08267">
    <property type="entry name" value="Meth_synt_1"/>
    <property type="match status" value="1"/>
</dbReference>
<feature type="domain" description="Cobalamin-independent methionine synthase MetE N-terminal" evidence="1">
    <location>
        <begin position="3"/>
        <end position="120"/>
    </location>
</feature>
<keyword evidence="3" id="KW-1185">Reference proteome</keyword>
<dbReference type="GO" id="GO:0003871">
    <property type="term" value="F:5-methyltetrahydropteroyltriglutamate-homocysteine S-methyltransferase activity"/>
    <property type="evidence" value="ECO:0007669"/>
    <property type="project" value="InterPro"/>
</dbReference>
<protein>
    <recommendedName>
        <fullName evidence="1">Cobalamin-independent methionine synthase MetE N-terminal domain-containing protein</fullName>
    </recommendedName>
</protein>
<dbReference type="AlphaFoldDB" id="A0A7X8TQZ1"/>